<dbReference type="PANTHER" id="PTHR36966">
    <property type="entry name" value="REP-ASSOCIATED TYROSINE TRANSPOSASE"/>
    <property type="match status" value="1"/>
</dbReference>
<sequence length="145" mass="16334">MAEQSDNSNPAELELGAPRAGSGWHSRGYLPHRDKLRLLQSITFRLADSLPQEKLRQLEETLSVLVPEERDQAKRRQIETWLDAGLGCCALRHPAVATAVQNSLLHFDGVRYHLLAWCIMPNHVHVLIKPHTALAGIVQSWKSFT</sequence>
<dbReference type="Proteomes" id="UP001218638">
    <property type="component" value="Chromosome"/>
</dbReference>
<proteinExistence type="predicted"/>
<reference evidence="2" key="1">
    <citation type="submission" date="2023-03" db="EMBL/GenBank/DDBJ databases">
        <title>Lomoglobus Profundus gen. nov., sp. nov., a novel member of the phylum Verrucomicrobia, isolated from deep-marine sediment of South China Sea.</title>
        <authorList>
            <person name="Ahmad T."/>
            <person name="Ishaq S.E."/>
            <person name="Wang F."/>
        </authorList>
    </citation>
    <scope>NUCLEOTIDE SEQUENCE</scope>
    <source>
        <strain evidence="2">LMO-M01</strain>
    </source>
</reference>
<evidence type="ECO:0008006" key="4">
    <source>
        <dbReference type="Google" id="ProtNLM"/>
    </source>
</evidence>
<gene>
    <name evidence="2" type="ORF">PXH66_11720</name>
</gene>
<organism evidence="2 3">
    <name type="scientific">Synoicihabitans lomoniglobus</name>
    <dbReference type="NCBI Taxonomy" id="2909285"/>
    <lineage>
        <taxon>Bacteria</taxon>
        <taxon>Pseudomonadati</taxon>
        <taxon>Verrucomicrobiota</taxon>
        <taxon>Opitutia</taxon>
        <taxon>Opitutales</taxon>
        <taxon>Opitutaceae</taxon>
        <taxon>Synoicihabitans</taxon>
    </lineage>
</organism>
<feature type="region of interest" description="Disordered" evidence="1">
    <location>
        <begin position="1"/>
        <end position="26"/>
    </location>
</feature>
<dbReference type="GO" id="GO:0004803">
    <property type="term" value="F:transposase activity"/>
    <property type="evidence" value="ECO:0007669"/>
    <property type="project" value="InterPro"/>
</dbReference>
<dbReference type="GO" id="GO:0006313">
    <property type="term" value="P:DNA transposition"/>
    <property type="evidence" value="ECO:0007669"/>
    <property type="project" value="InterPro"/>
</dbReference>
<evidence type="ECO:0000313" key="3">
    <source>
        <dbReference type="Proteomes" id="UP001218638"/>
    </source>
</evidence>
<evidence type="ECO:0000313" key="2">
    <source>
        <dbReference type="EMBL" id="WED63001.1"/>
    </source>
</evidence>
<dbReference type="AlphaFoldDB" id="A0AAE9ZRP8"/>
<protein>
    <recommendedName>
        <fullName evidence="4">Transposase IS200-like domain-containing protein</fullName>
    </recommendedName>
</protein>
<name>A0AAE9ZRP8_9BACT</name>
<dbReference type="GO" id="GO:0043565">
    <property type="term" value="F:sequence-specific DNA binding"/>
    <property type="evidence" value="ECO:0007669"/>
    <property type="project" value="TreeGrafter"/>
</dbReference>
<dbReference type="Gene3D" id="3.30.70.1290">
    <property type="entry name" value="Transposase IS200-like"/>
    <property type="match status" value="1"/>
</dbReference>
<dbReference type="PANTHER" id="PTHR36966:SF1">
    <property type="entry name" value="REP-ASSOCIATED TYROSINE TRANSPOSASE"/>
    <property type="match status" value="1"/>
</dbReference>
<evidence type="ECO:0000256" key="1">
    <source>
        <dbReference type="SAM" id="MobiDB-lite"/>
    </source>
</evidence>
<dbReference type="RefSeq" id="WP_330931675.1">
    <property type="nucleotide sequence ID" value="NZ_CP119075.1"/>
</dbReference>
<dbReference type="KEGG" id="slom:PXH66_11720"/>
<dbReference type="InterPro" id="IPR036515">
    <property type="entry name" value="Transposase_17_sf"/>
</dbReference>
<feature type="compositionally biased region" description="Polar residues" evidence="1">
    <location>
        <begin position="1"/>
        <end position="10"/>
    </location>
</feature>
<dbReference type="InterPro" id="IPR052715">
    <property type="entry name" value="RAYT_transposase"/>
</dbReference>
<dbReference type="EMBL" id="CP119075">
    <property type="protein sequence ID" value="WED63001.1"/>
    <property type="molecule type" value="Genomic_DNA"/>
</dbReference>
<dbReference type="SUPFAM" id="SSF143422">
    <property type="entry name" value="Transposase IS200-like"/>
    <property type="match status" value="1"/>
</dbReference>
<keyword evidence="3" id="KW-1185">Reference proteome</keyword>
<accession>A0AAE9ZRP8</accession>